<dbReference type="GO" id="GO:0016301">
    <property type="term" value="F:kinase activity"/>
    <property type="evidence" value="ECO:0007669"/>
    <property type="project" value="UniProtKB-KW"/>
</dbReference>
<dbReference type="EMBL" id="GGEC01071258">
    <property type="protein sequence ID" value="MBX51742.1"/>
    <property type="molecule type" value="Transcribed_RNA"/>
</dbReference>
<accession>A0A2P2PAJ3</accession>
<reference evidence="1" key="1">
    <citation type="submission" date="2018-02" db="EMBL/GenBank/DDBJ databases">
        <title>Rhizophora mucronata_Transcriptome.</title>
        <authorList>
            <person name="Meera S.P."/>
            <person name="Sreeshan A."/>
            <person name="Augustine A."/>
        </authorList>
    </citation>
    <scope>NUCLEOTIDE SEQUENCE</scope>
    <source>
        <tissue evidence="1">Leaf</tissue>
    </source>
</reference>
<protein>
    <submittedName>
        <fullName evidence="1">LRR receptor-like kinase family protein</fullName>
    </submittedName>
</protein>
<sequence>MELIEPKLQIPKLM</sequence>
<organism evidence="1">
    <name type="scientific">Rhizophora mucronata</name>
    <name type="common">Asiatic mangrove</name>
    <dbReference type="NCBI Taxonomy" id="61149"/>
    <lineage>
        <taxon>Eukaryota</taxon>
        <taxon>Viridiplantae</taxon>
        <taxon>Streptophyta</taxon>
        <taxon>Embryophyta</taxon>
        <taxon>Tracheophyta</taxon>
        <taxon>Spermatophyta</taxon>
        <taxon>Magnoliopsida</taxon>
        <taxon>eudicotyledons</taxon>
        <taxon>Gunneridae</taxon>
        <taxon>Pentapetalae</taxon>
        <taxon>rosids</taxon>
        <taxon>fabids</taxon>
        <taxon>Malpighiales</taxon>
        <taxon>Rhizophoraceae</taxon>
        <taxon>Rhizophora</taxon>
    </lineage>
</organism>
<keyword evidence="1" id="KW-0808">Transferase</keyword>
<keyword evidence="1" id="KW-0418">Kinase</keyword>
<keyword evidence="1" id="KW-0675">Receptor</keyword>
<name>A0A2P2PAJ3_RHIMU</name>
<proteinExistence type="predicted"/>
<evidence type="ECO:0000313" key="1">
    <source>
        <dbReference type="EMBL" id="MBX51742.1"/>
    </source>
</evidence>